<comment type="catalytic activity">
    <reaction evidence="9">
        <text>L-aspartate(in) + succinate(out) = L-aspartate(out) + succinate(in)</text>
        <dbReference type="Rhea" id="RHEA:29343"/>
        <dbReference type="ChEBI" id="CHEBI:29991"/>
        <dbReference type="ChEBI" id="CHEBI:30031"/>
    </reaction>
    <physiologicalReaction direction="right-to-left" evidence="9">
        <dbReference type="Rhea" id="RHEA:29345"/>
    </physiologicalReaction>
</comment>
<reference evidence="15" key="1">
    <citation type="submission" date="2016-10" db="EMBL/GenBank/DDBJ databases">
        <authorList>
            <person name="Varghese N."/>
            <person name="Submissions S."/>
        </authorList>
    </citation>
    <scope>NUCLEOTIDE SEQUENCE [LARGE SCALE GENOMIC DNA]</scope>
    <source>
        <strain evidence="15">930I</strain>
    </source>
</reference>
<comment type="similarity">
    <text evidence="2 12">Belongs to the DcuA/DcuB transporter (TC 2.A.13.1) family.</text>
</comment>
<feature type="transmembrane region" description="Helical" evidence="13">
    <location>
        <begin position="167"/>
        <end position="188"/>
    </location>
</feature>
<dbReference type="PIRSF" id="PIRSF004539">
    <property type="entry name" value="C4-dicrbxl_trns"/>
    <property type="match status" value="1"/>
</dbReference>
<dbReference type="PANTHER" id="PTHR36106:SF3">
    <property type="entry name" value="ANAEROBIC C4-DICARBOXYLATE TRANSPORTER DCUB"/>
    <property type="match status" value="1"/>
</dbReference>
<dbReference type="GO" id="GO:0015556">
    <property type="term" value="F:C4-dicarboxylate transmembrane transporter activity"/>
    <property type="evidence" value="ECO:0007669"/>
    <property type="project" value="InterPro"/>
</dbReference>
<dbReference type="GO" id="GO:0005886">
    <property type="term" value="C:plasma membrane"/>
    <property type="evidence" value="ECO:0007669"/>
    <property type="project" value="UniProtKB-SubCell"/>
</dbReference>
<proteinExistence type="inferred from homology"/>
<evidence type="ECO:0000256" key="9">
    <source>
        <dbReference type="ARBA" id="ARBA00034237"/>
    </source>
</evidence>
<evidence type="ECO:0000256" key="3">
    <source>
        <dbReference type="ARBA" id="ARBA00022448"/>
    </source>
</evidence>
<feature type="transmembrane region" description="Helical" evidence="13">
    <location>
        <begin position="47"/>
        <end position="67"/>
    </location>
</feature>
<dbReference type="NCBIfam" id="NF009136">
    <property type="entry name" value="PRK12489.1"/>
    <property type="match status" value="1"/>
</dbReference>
<gene>
    <name evidence="14" type="ORF">SAMN05421742_11013</name>
</gene>
<evidence type="ECO:0000256" key="13">
    <source>
        <dbReference type="SAM" id="Phobius"/>
    </source>
</evidence>
<evidence type="ECO:0000313" key="15">
    <source>
        <dbReference type="Proteomes" id="UP000217076"/>
    </source>
</evidence>
<evidence type="ECO:0000256" key="6">
    <source>
        <dbReference type="ARBA" id="ARBA00022692"/>
    </source>
</evidence>
<feature type="transmembrane region" description="Helical" evidence="13">
    <location>
        <begin position="341"/>
        <end position="359"/>
    </location>
</feature>
<dbReference type="InterPro" id="IPR004668">
    <property type="entry name" value="Anaer_Dcu_memb_transpt"/>
</dbReference>
<keyword evidence="7 13" id="KW-1133">Transmembrane helix</keyword>
<evidence type="ECO:0000256" key="12">
    <source>
        <dbReference type="PIRNR" id="PIRNR004539"/>
    </source>
</evidence>
<dbReference type="NCBIfam" id="NF006927">
    <property type="entry name" value="PRK09412.1"/>
    <property type="match status" value="1"/>
</dbReference>
<evidence type="ECO:0000256" key="1">
    <source>
        <dbReference type="ARBA" id="ARBA00004429"/>
    </source>
</evidence>
<feature type="transmembrane region" description="Helical" evidence="13">
    <location>
        <begin position="131"/>
        <end position="155"/>
    </location>
</feature>
<evidence type="ECO:0000313" key="14">
    <source>
        <dbReference type="EMBL" id="SDH68246.1"/>
    </source>
</evidence>
<comment type="catalytic activity">
    <reaction evidence="10">
        <text>(S)-malate(in) + succinate(out) = (S)-malate(out) + succinate(in)</text>
        <dbReference type="Rhea" id="RHEA:29327"/>
        <dbReference type="ChEBI" id="CHEBI:15589"/>
        <dbReference type="ChEBI" id="CHEBI:30031"/>
    </reaction>
    <physiologicalReaction direction="right-to-left" evidence="10">
        <dbReference type="Rhea" id="RHEA:29329"/>
    </physiologicalReaction>
</comment>
<dbReference type="Pfam" id="PF03605">
    <property type="entry name" value="DcuA_DcuB"/>
    <property type="match status" value="1"/>
</dbReference>
<dbReference type="AlphaFoldDB" id="A0A1G8EED3"/>
<organism evidence="14 15">
    <name type="scientific">Roseospirillum parvum</name>
    <dbReference type="NCBI Taxonomy" id="83401"/>
    <lineage>
        <taxon>Bacteria</taxon>
        <taxon>Pseudomonadati</taxon>
        <taxon>Pseudomonadota</taxon>
        <taxon>Alphaproteobacteria</taxon>
        <taxon>Rhodospirillales</taxon>
        <taxon>Rhodospirillaceae</taxon>
        <taxon>Roseospirillum</taxon>
    </lineage>
</organism>
<keyword evidence="8 12" id="KW-0472">Membrane</keyword>
<evidence type="ECO:0000256" key="2">
    <source>
        <dbReference type="ARBA" id="ARBA00006413"/>
    </source>
</evidence>
<evidence type="ECO:0000256" key="10">
    <source>
        <dbReference type="ARBA" id="ARBA00034284"/>
    </source>
</evidence>
<comment type="subcellular location">
    <subcellularLocation>
        <location evidence="1 12">Cell inner membrane</location>
        <topology evidence="1 12">Multi-pass membrane protein</topology>
    </subcellularLocation>
</comment>
<evidence type="ECO:0000256" key="8">
    <source>
        <dbReference type="ARBA" id="ARBA00023136"/>
    </source>
</evidence>
<dbReference type="STRING" id="83401.SAMN05421742_11013"/>
<evidence type="ECO:0000256" key="4">
    <source>
        <dbReference type="ARBA" id="ARBA00022475"/>
    </source>
</evidence>
<dbReference type="NCBIfam" id="TIGR00770">
    <property type="entry name" value="Dcu"/>
    <property type="match status" value="1"/>
</dbReference>
<feature type="transmembrane region" description="Helical" evidence="13">
    <location>
        <begin position="271"/>
        <end position="291"/>
    </location>
</feature>
<dbReference type="PANTHER" id="PTHR36106">
    <property type="entry name" value="ANAEROBIC C4-DICARBOXYLATE TRANSPORTER DCUB"/>
    <property type="match status" value="1"/>
</dbReference>
<feature type="transmembrane region" description="Helical" evidence="13">
    <location>
        <begin position="298"/>
        <end position="321"/>
    </location>
</feature>
<dbReference type="RefSeq" id="WP_092620915.1">
    <property type="nucleotide sequence ID" value="NZ_FNCV01000010.1"/>
</dbReference>
<keyword evidence="4 12" id="KW-1003">Cell membrane</keyword>
<evidence type="ECO:0000256" key="11">
    <source>
        <dbReference type="ARBA" id="ARBA00034287"/>
    </source>
</evidence>
<feature type="transmembrane region" description="Helical" evidence="13">
    <location>
        <begin position="420"/>
        <end position="442"/>
    </location>
</feature>
<keyword evidence="15" id="KW-1185">Reference proteome</keyword>
<comment type="catalytic activity">
    <reaction evidence="11">
        <text>fumarate(in) + succinate(out) = fumarate(out) + succinate(in)</text>
        <dbReference type="Rhea" id="RHEA:29323"/>
        <dbReference type="ChEBI" id="CHEBI:29806"/>
        <dbReference type="ChEBI" id="CHEBI:30031"/>
    </reaction>
    <physiologicalReaction direction="right-to-left" evidence="11">
        <dbReference type="Rhea" id="RHEA:29325"/>
    </physiologicalReaction>
</comment>
<accession>A0A1G8EED3</accession>
<dbReference type="Proteomes" id="UP000217076">
    <property type="component" value="Unassembled WGS sequence"/>
</dbReference>
<keyword evidence="6 13" id="KW-0812">Transmembrane</keyword>
<protein>
    <recommendedName>
        <fullName evidence="12">C4-dicarboxylate transporter</fullName>
    </recommendedName>
</protein>
<keyword evidence="3 12" id="KW-0813">Transport</keyword>
<sequence length="443" mass="46509">MLWIQLAITLGALYLGARIGGLGMGITGGLGVVILCFGFGLEPGSPPISVMLIILAAVTAASALEAARGMEWLVQLSERLLRRFPKAVTFLGPLVTYSMTVSVGTGHTVYVIQPIIADVARKTGIRPERPLAAASVASQLGITASPLSAAVVWMVTQFEEQGGAYTLGDVLMITIPATLVGLLVAATAQSFVGKDLKDDPIYQKRMADPVTRAEIEDADASLLGITLPASAKRAVAIFLAGLVSIVVLGMFPELRPVADAATGKPVGMGDVIQMALLATAAIIVLTCGVKAKTMVSGGVFRAGMSAVVAIFGIAWLADTFVTNNLDTIKPAIEGMVSENQWMFAFAFFLVSIIVNSQAATAKMLGPLAFQLGVAPATLIGIFPSVYAYYFIPNYPSDLATVNFDRTGTTRIGRFLLNHSFMLPGLLCTWVSVGTGLLLVNLLL</sequence>
<comment type="function">
    <text evidence="12">Responsible for the transport of C4-dicarboxylates.</text>
</comment>
<dbReference type="EMBL" id="FNCV01000010">
    <property type="protein sequence ID" value="SDH68246.1"/>
    <property type="molecule type" value="Genomic_DNA"/>
</dbReference>
<feature type="transmembrane region" description="Helical" evidence="13">
    <location>
        <begin position="371"/>
        <end position="391"/>
    </location>
</feature>
<keyword evidence="5 12" id="KW-0997">Cell inner membrane</keyword>
<evidence type="ECO:0000256" key="7">
    <source>
        <dbReference type="ARBA" id="ARBA00022989"/>
    </source>
</evidence>
<name>A0A1G8EED3_9PROT</name>
<evidence type="ECO:0000256" key="5">
    <source>
        <dbReference type="ARBA" id="ARBA00022519"/>
    </source>
</evidence>
<feature type="transmembrane region" description="Helical" evidence="13">
    <location>
        <begin position="234"/>
        <end position="251"/>
    </location>
</feature>
<feature type="transmembrane region" description="Helical" evidence="13">
    <location>
        <begin position="12"/>
        <end position="41"/>
    </location>
</feature>
<dbReference type="OrthoDB" id="9770910at2"/>